<gene>
    <name evidence="1" type="ORF">NQ176_g539</name>
</gene>
<keyword evidence="2" id="KW-1185">Reference proteome</keyword>
<protein>
    <submittedName>
        <fullName evidence="1">Uncharacterized protein</fullName>
    </submittedName>
</protein>
<organism evidence="1 2">
    <name type="scientific">Zarea fungicola</name>
    <dbReference type="NCBI Taxonomy" id="93591"/>
    <lineage>
        <taxon>Eukaryota</taxon>
        <taxon>Fungi</taxon>
        <taxon>Dikarya</taxon>
        <taxon>Ascomycota</taxon>
        <taxon>Pezizomycotina</taxon>
        <taxon>Sordariomycetes</taxon>
        <taxon>Hypocreomycetidae</taxon>
        <taxon>Hypocreales</taxon>
        <taxon>Cordycipitaceae</taxon>
        <taxon>Zarea</taxon>
    </lineage>
</organism>
<sequence>MAETQLQILSDLHLEAPDAYDVFQIEPKAPYLALLGDIGYIRDEGFFRFLRKQLQVFRVVFLVIGNHEPYFINWREAKSRIERFRAGLDQPGQFVLLDKTRYDISPTTTILGCTLFSNVVQEQKESVSYGLNDFYHIRNWSVESHQEAHRSDLEWLNGEIEALSNLEPHRKVVVLSHYCPLTSEAVIDPQHKGSKISSGFMTDLSNERCWKSPAVKLWAFGHTHFNCDFRDGNGKRVAANQAGYYFAQAEGFNSSKIFDV</sequence>
<reference evidence="1" key="1">
    <citation type="submission" date="2022-08" db="EMBL/GenBank/DDBJ databases">
        <title>Genome Sequence of Lecanicillium fungicola.</title>
        <authorList>
            <person name="Buettner E."/>
        </authorList>
    </citation>
    <scope>NUCLEOTIDE SEQUENCE</scope>
    <source>
        <strain evidence="1">Babe33</strain>
    </source>
</reference>
<dbReference type="EMBL" id="JANJQO010000021">
    <property type="protein sequence ID" value="KAJ2983649.1"/>
    <property type="molecule type" value="Genomic_DNA"/>
</dbReference>
<comment type="caution">
    <text evidence="1">The sequence shown here is derived from an EMBL/GenBank/DDBJ whole genome shotgun (WGS) entry which is preliminary data.</text>
</comment>
<name>A0ACC1NYZ7_9HYPO</name>
<dbReference type="Proteomes" id="UP001143910">
    <property type="component" value="Unassembled WGS sequence"/>
</dbReference>
<evidence type="ECO:0000313" key="2">
    <source>
        <dbReference type="Proteomes" id="UP001143910"/>
    </source>
</evidence>
<evidence type="ECO:0000313" key="1">
    <source>
        <dbReference type="EMBL" id="KAJ2983649.1"/>
    </source>
</evidence>
<accession>A0ACC1NYZ7</accession>
<proteinExistence type="predicted"/>